<comment type="caution">
    <text evidence="6">The sequence shown here is derived from an EMBL/GenBank/DDBJ whole genome shotgun (WGS) entry which is preliminary data.</text>
</comment>
<organism evidence="6 7">
    <name type="scientific">Paramecium sonneborni</name>
    <dbReference type="NCBI Taxonomy" id="65129"/>
    <lineage>
        <taxon>Eukaryota</taxon>
        <taxon>Sar</taxon>
        <taxon>Alveolata</taxon>
        <taxon>Ciliophora</taxon>
        <taxon>Intramacronucleata</taxon>
        <taxon>Oligohymenophorea</taxon>
        <taxon>Peniculida</taxon>
        <taxon>Parameciidae</taxon>
        <taxon>Paramecium</taxon>
    </lineage>
</organism>
<gene>
    <name evidence="6" type="ORF">PSON_ATCC_30995.1.T0050153</name>
</gene>
<evidence type="ECO:0000256" key="3">
    <source>
        <dbReference type="ARBA" id="ARBA00022777"/>
    </source>
</evidence>
<dbReference type="Proteomes" id="UP000692954">
    <property type="component" value="Unassembled WGS sequence"/>
</dbReference>
<sequence>MLTGKQIGDYKLLEELGRGSFGCVYKCQNMVDQSYHAIKIIQFQSLSNSEGIVGELLKDEISVLAKIESPNVLRLEHYFQSKSNCYILMEYCNGGDLENYWEKQGKKIEEQKVIDIIVQILNGLSELHKLNVIHRDIKLANILMHNDLIKIADLGFCKQLQYQCMEVSLCLGTPGTMAPEVARFDSYGLQSDIFSIGCIFYQLLFGELPFEYINTQQYLEAIQQQNINFNKNGVVIQEEIKDIIIKMLKENPKERLTFPQLYQYPLFKRIQKMSQASQIALKSVSKQETAIFYKDIYENNRDVQIQQKGMNTLKQNGDIFKTQTENQGEQVQYVDNLQKVNTVIHNQQEQENVSKLAYEMRATHYLSPNQQPYNSTLQQLQESEQIFKTVRNQNDSHQLLNNQQNTYLVQSFRFIYDALQYCDRTYLEIDQIQFKNQSQSWIGKFMIQKRLRVESKNYFQTLQQYPYLNELSQMQQDFETYIQNQTFNKLLEQIKSDPQLQTSLRQEYIQELKEEPTGTFQLYYCQALMELYAQIKTEINKETENKKKKVLVICLLHIQRCMHFQDLSTYKIDFQEEFINVKTINLIDIIKKVQY</sequence>
<dbReference type="InterPro" id="IPR000719">
    <property type="entry name" value="Prot_kinase_dom"/>
</dbReference>
<dbReference type="GO" id="GO:0005524">
    <property type="term" value="F:ATP binding"/>
    <property type="evidence" value="ECO:0007669"/>
    <property type="project" value="UniProtKB-KW"/>
</dbReference>
<dbReference type="GO" id="GO:0005829">
    <property type="term" value="C:cytosol"/>
    <property type="evidence" value="ECO:0007669"/>
    <property type="project" value="TreeGrafter"/>
</dbReference>
<dbReference type="GO" id="GO:0004674">
    <property type="term" value="F:protein serine/threonine kinase activity"/>
    <property type="evidence" value="ECO:0007669"/>
    <property type="project" value="InterPro"/>
</dbReference>
<name>A0A8S1K5R7_9CILI</name>
<evidence type="ECO:0000256" key="1">
    <source>
        <dbReference type="ARBA" id="ARBA00022679"/>
    </source>
</evidence>
<protein>
    <recommendedName>
        <fullName evidence="5">Protein kinase domain-containing protein</fullName>
    </recommendedName>
</protein>
<dbReference type="FunFam" id="3.30.200.20:FF:000042">
    <property type="entry name" value="Aurora kinase A"/>
    <property type="match status" value="1"/>
</dbReference>
<evidence type="ECO:0000256" key="4">
    <source>
        <dbReference type="ARBA" id="ARBA00022840"/>
    </source>
</evidence>
<dbReference type="GO" id="GO:0000045">
    <property type="term" value="P:autophagosome assembly"/>
    <property type="evidence" value="ECO:0007669"/>
    <property type="project" value="TreeGrafter"/>
</dbReference>
<dbReference type="PANTHER" id="PTHR24348:SF22">
    <property type="entry name" value="NON-SPECIFIC SERINE_THREONINE PROTEIN KINASE"/>
    <property type="match status" value="1"/>
</dbReference>
<evidence type="ECO:0000313" key="6">
    <source>
        <dbReference type="EMBL" id="CAD8050708.1"/>
    </source>
</evidence>
<keyword evidence="1" id="KW-0808">Transferase</keyword>
<dbReference type="InterPro" id="IPR045269">
    <property type="entry name" value="Atg1-like"/>
</dbReference>
<evidence type="ECO:0000313" key="7">
    <source>
        <dbReference type="Proteomes" id="UP000692954"/>
    </source>
</evidence>
<dbReference type="GO" id="GO:0005776">
    <property type="term" value="C:autophagosome"/>
    <property type="evidence" value="ECO:0007669"/>
    <property type="project" value="TreeGrafter"/>
</dbReference>
<dbReference type="Pfam" id="PF00069">
    <property type="entry name" value="Pkinase"/>
    <property type="match status" value="1"/>
</dbReference>
<reference evidence="6" key="1">
    <citation type="submission" date="2021-01" db="EMBL/GenBank/DDBJ databases">
        <authorList>
            <consortium name="Genoscope - CEA"/>
            <person name="William W."/>
        </authorList>
    </citation>
    <scope>NUCLEOTIDE SEQUENCE</scope>
</reference>
<evidence type="ECO:0000259" key="5">
    <source>
        <dbReference type="PROSITE" id="PS50011"/>
    </source>
</evidence>
<keyword evidence="3" id="KW-0418">Kinase</keyword>
<keyword evidence="2" id="KW-0547">Nucleotide-binding</keyword>
<proteinExistence type="predicted"/>
<dbReference type="OrthoDB" id="286672at2759"/>
<dbReference type="GO" id="GO:0000407">
    <property type="term" value="C:phagophore assembly site"/>
    <property type="evidence" value="ECO:0007669"/>
    <property type="project" value="TreeGrafter"/>
</dbReference>
<dbReference type="PROSITE" id="PS50011">
    <property type="entry name" value="PROTEIN_KINASE_DOM"/>
    <property type="match status" value="1"/>
</dbReference>
<dbReference type="SMART" id="SM00220">
    <property type="entry name" value="S_TKc"/>
    <property type="match status" value="1"/>
</dbReference>
<keyword evidence="7" id="KW-1185">Reference proteome</keyword>
<keyword evidence="4" id="KW-0067">ATP-binding</keyword>
<evidence type="ECO:0000256" key="2">
    <source>
        <dbReference type="ARBA" id="ARBA00022741"/>
    </source>
</evidence>
<dbReference type="AlphaFoldDB" id="A0A8S1K5R7"/>
<dbReference type="PANTHER" id="PTHR24348">
    <property type="entry name" value="SERINE/THREONINE-PROTEIN KINASE UNC-51-RELATED"/>
    <property type="match status" value="1"/>
</dbReference>
<dbReference type="GO" id="GO:0016020">
    <property type="term" value="C:membrane"/>
    <property type="evidence" value="ECO:0007669"/>
    <property type="project" value="TreeGrafter"/>
</dbReference>
<feature type="domain" description="Protein kinase" evidence="5">
    <location>
        <begin position="10"/>
        <end position="267"/>
    </location>
</feature>
<accession>A0A8S1K5R7</accession>
<dbReference type="InterPro" id="IPR008271">
    <property type="entry name" value="Ser/Thr_kinase_AS"/>
</dbReference>
<dbReference type="EMBL" id="CAJJDN010000005">
    <property type="protein sequence ID" value="CAD8050708.1"/>
    <property type="molecule type" value="Genomic_DNA"/>
</dbReference>
<dbReference type="GO" id="GO:0010506">
    <property type="term" value="P:regulation of autophagy"/>
    <property type="evidence" value="ECO:0007669"/>
    <property type="project" value="InterPro"/>
</dbReference>
<dbReference type="PROSITE" id="PS00108">
    <property type="entry name" value="PROTEIN_KINASE_ST"/>
    <property type="match status" value="1"/>
</dbReference>